<gene>
    <name evidence="6" type="ORF">H9647_17140</name>
</gene>
<keyword evidence="2 5" id="KW-0812">Transmembrane</keyword>
<sequence>MRQLLSSLSYFSIFFAPFLLPLIVWIVAQDNYVRGHAKKAFFSHVFPFLALIPLLIFMFNANHTTSIIGYAILFFVIYIAVFIYNIFQGIKVLRDDA</sequence>
<organism evidence="6 7">
    <name type="scientific">Paenibacillus gallinarum</name>
    <dbReference type="NCBI Taxonomy" id="2762232"/>
    <lineage>
        <taxon>Bacteria</taxon>
        <taxon>Bacillati</taxon>
        <taxon>Bacillota</taxon>
        <taxon>Bacilli</taxon>
        <taxon>Bacillales</taxon>
        <taxon>Paenibacillaceae</taxon>
        <taxon>Paenibacillus</taxon>
    </lineage>
</organism>
<evidence type="ECO:0000256" key="1">
    <source>
        <dbReference type="ARBA" id="ARBA00004141"/>
    </source>
</evidence>
<evidence type="ECO:0000313" key="7">
    <source>
        <dbReference type="Proteomes" id="UP000608071"/>
    </source>
</evidence>
<feature type="transmembrane region" description="Helical" evidence="5">
    <location>
        <begin position="67"/>
        <end position="87"/>
    </location>
</feature>
<dbReference type="InterPro" id="IPR019109">
    <property type="entry name" value="MamF_MmsF"/>
</dbReference>
<evidence type="ECO:0000256" key="3">
    <source>
        <dbReference type="ARBA" id="ARBA00022989"/>
    </source>
</evidence>
<evidence type="ECO:0000313" key="6">
    <source>
        <dbReference type="EMBL" id="MBD7969789.1"/>
    </source>
</evidence>
<accession>A0ABR8T204</accession>
<keyword evidence="3 5" id="KW-1133">Transmembrane helix</keyword>
<evidence type="ECO:0000256" key="4">
    <source>
        <dbReference type="ARBA" id="ARBA00023136"/>
    </source>
</evidence>
<dbReference type="Proteomes" id="UP000608071">
    <property type="component" value="Unassembled WGS sequence"/>
</dbReference>
<feature type="transmembrane region" description="Helical" evidence="5">
    <location>
        <begin position="6"/>
        <end position="28"/>
    </location>
</feature>
<comment type="caution">
    <text evidence="6">The sequence shown here is derived from an EMBL/GenBank/DDBJ whole genome shotgun (WGS) entry which is preliminary data.</text>
</comment>
<proteinExistence type="predicted"/>
<keyword evidence="7" id="KW-1185">Reference proteome</keyword>
<feature type="transmembrane region" description="Helical" evidence="5">
    <location>
        <begin position="40"/>
        <end position="61"/>
    </location>
</feature>
<keyword evidence="4 5" id="KW-0472">Membrane</keyword>
<evidence type="ECO:0000256" key="2">
    <source>
        <dbReference type="ARBA" id="ARBA00022692"/>
    </source>
</evidence>
<evidence type="ECO:0000256" key="5">
    <source>
        <dbReference type="SAM" id="Phobius"/>
    </source>
</evidence>
<reference evidence="6 7" key="1">
    <citation type="submission" date="2020-08" db="EMBL/GenBank/DDBJ databases">
        <title>A Genomic Blueprint of the Chicken Gut Microbiome.</title>
        <authorList>
            <person name="Gilroy R."/>
            <person name="Ravi A."/>
            <person name="Getino M."/>
            <person name="Pursley I."/>
            <person name="Horton D.L."/>
            <person name="Alikhan N.-F."/>
            <person name="Baker D."/>
            <person name="Gharbi K."/>
            <person name="Hall N."/>
            <person name="Watson M."/>
            <person name="Adriaenssens E.M."/>
            <person name="Foster-Nyarko E."/>
            <person name="Jarju S."/>
            <person name="Secka A."/>
            <person name="Antonio M."/>
            <person name="Oren A."/>
            <person name="Chaudhuri R."/>
            <person name="La Ragione R.M."/>
            <person name="Hildebrand F."/>
            <person name="Pallen M.J."/>
        </authorList>
    </citation>
    <scope>NUCLEOTIDE SEQUENCE [LARGE SCALE GENOMIC DNA]</scope>
    <source>
        <strain evidence="6 7">Sa2BVA9</strain>
    </source>
</reference>
<protein>
    <submittedName>
        <fullName evidence="6">DUF4870 domain-containing protein</fullName>
    </submittedName>
</protein>
<dbReference type="Pfam" id="PF09685">
    <property type="entry name" value="MamF_MmsF"/>
    <property type="match status" value="1"/>
</dbReference>
<comment type="subcellular location">
    <subcellularLocation>
        <location evidence="1">Membrane</location>
        <topology evidence="1">Multi-pass membrane protein</topology>
    </subcellularLocation>
</comment>
<dbReference type="RefSeq" id="WP_191802202.1">
    <property type="nucleotide sequence ID" value="NZ_JACSQL010000008.1"/>
</dbReference>
<dbReference type="EMBL" id="JACSQL010000008">
    <property type="protein sequence ID" value="MBD7969789.1"/>
    <property type="molecule type" value="Genomic_DNA"/>
</dbReference>
<name>A0ABR8T204_9BACL</name>